<organism evidence="1 2">
    <name type="scientific">Tenacibaculum phage PTm5</name>
    <dbReference type="NCBI Taxonomy" id="2547426"/>
    <lineage>
        <taxon>Viruses</taxon>
        <taxon>Duplodnaviria</taxon>
        <taxon>Heunggongvirae</taxon>
        <taxon>Uroviricota</taxon>
        <taxon>Caudoviricetes</taxon>
        <taxon>Shirahamavirus</taxon>
        <taxon>Shirahamavirus PTm1</taxon>
    </lineage>
</organism>
<accession>A0A5S9ERW0</accession>
<evidence type="ECO:0000313" key="2">
    <source>
        <dbReference type="Proteomes" id="UP000424080"/>
    </source>
</evidence>
<evidence type="ECO:0000313" key="1">
    <source>
        <dbReference type="EMBL" id="BBI90846.1"/>
    </source>
</evidence>
<dbReference type="EMBL" id="AP019525">
    <property type="protein sequence ID" value="BBI90846.1"/>
    <property type="molecule type" value="Genomic_DNA"/>
</dbReference>
<sequence>MEITIKNLKLVDSIITQKLTEDHIKNTVSTVLLQGIKNLQFTYENELGETYLESVVLNFEVVRDNDGDFRVVFDDNLYLFDDTNRRSLNGIYVVPVIDSTFSKLMKYSFVDGAEIRFYEIFHSNLSEFINGMVGVKVTNDDI</sequence>
<name>A0A5S9ERW0_9CAUD</name>
<protein>
    <submittedName>
        <fullName evidence="1">Uncharacterized protein</fullName>
    </submittedName>
</protein>
<proteinExistence type="predicted"/>
<reference evidence="1 2" key="1">
    <citation type="journal article" date="2019" name="Arch. Virol.">
        <title>A novel jumbo Tenacibaculum maritimum lytic phage with head-fiber-like appendages.</title>
        <authorList>
            <person name="Kawato Y."/>
            <person name="Istiqomah I."/>
            <person name="Gaafar A.Y."/>
            <person name="Hanaoka M."/>
            <person name="Ishimaru K."/>
            <person name="Yasuike M."/>
            <person name="Nishiki I."/>
            <person name="Nakamura Y."/>
            <person name="Fujiwara A."/>
            <person name="Nakai T."/>
        </authorList>
    </citation>
    <scope>NUCLEOTIDE SEQUENCE [LARGE SCALE GENOMIC DNA]</scope>
    <source>
        <strain evidence="1 2">PTm5</strain>
    </source>
</reference>
<dbReference type="Proteomes" id="UP000424080">
    <property type="component" value="Segment"/>
</dbReference>